<organism evidence="2 3">
    <name type="scientific">Alectoria fallacina</name>
    <dbReference type="NCBI Taxonomy" id="1903189"/>
    <lineage>
        <taxon>Eukaryota</taxon>
        <taxon>Fungi</taxon>
        <taxon>Dikarya</taxon>
        <taxon>Ascomycota</taxon>
        <taxon>Pezizomycotina</taxon>
        <taxon>Lecanoromycetes</taxon>
        <taxon>OSLEUM clade</taxon>
        <taxon>Lecanoromycetidae</taxon>
        <taxon>Lecanorales</taxon>
        <taxon>Lecanorineae</taxon>
        <taxon>Parmeliaceae</taxon>
        <taxon>Alectoria</taxon>
    </lineage>
</organism>
<reference evidence="2" key="1">
    <citation type="submission" date="2021-03" db="EMBL/GenBank/DDBJ databases">
        <authorList>
            <person name="Tagirdzhanova G."/>
        </authorList>
    </citation>
    <scope>NUCLEOTIDE SEQUENCE</scope>
</reference>
<keyword evidence="3" id="KW-1185">Reference proteome</keyword>
<name>A0A8H3J8S9_9LECA</name>
<dbReference type="Proteomes" id="UP000664203">
    <property type="component" value="Unassembled WGS sequence"/>
</dbReference>
<evidence type="ECO:0000313" key="2">
    <source>
        <dbReference type="EMBL" id="CAF9942951.1"/>
    </source>
</evidence>
<proteinExistence type="predicted"/>
<sequence length="246" mass="28550">MEDQPKMELKDHFEQVRETAFKLRDEQLSRGPPMTAREQEFAEPRDIECILAHLKSTMVGLEGNMKEDEARLGKARATLEEKGSKIAQILQIYKELEEYVEETKAPKCHEIQSNLQKDTKLDDLMADMMSRLDGYFTCLMPKENETWSLTPGVEEEMEADAPREETETEDDIRLKCLFAQQERISAQIFACLMPKENETWSLTPRGEGEMEADAPREEIETEDDIRPEGIFAQQERGFRPRSKTWP</sequence>
<dbReference type="EMBL" id="CAJPDR010000842">
    <property type="protein sequence ID" value="CAF9942951.1"/>
    <property type="molecule type" value="Genomic_DNA"/>
</dbReference>
<protein>
    <submittedName>
        <fullName evidence="2">Uncharacterized protein</fullName>
    </submittedName>
</protein>
<feature type="region of interest" description="Disordered" evidence="1">
    <location>
        <begin position="199"/>
        <end position="246"/>
    </location>
</feature>
<evidence type="ECO:0000256" key="1">
    <source>
        <dbReference type="SAM" id="MobiDB-lite"/>
    </source>
</evidence>
<gene>
    <name evidence="2" type="ORF">ALECFALPRED_010281</name>
</gene>
<comment type="caution">
    <text evidence="2">The sequence shown here is derived from an EMBL/GenBank/DDBJ whole genome shotgun (WGS) entry which is preliminary data.</text>
</comment>
<evidence type="ECO:0000313" key="3">
    <source>
        <dbReference type="Proteomes" id="UP000664203"/>
    </source>
</evidence>
<dbReference type="AlphaFoldDB" id="A0A8H3J8S9"/>
<accession>A0A8H3J8S9</accession>